<dbReference type="PROSITE" id="PS51145">
    <property type="entry name" value="ZU5"/>
    <property type="match status" value="1"/>
</dbReference>
<dbReference type="InterPro" id="IPR000906">
    <property type="entry name" value="ZU5_dom"/>
</dbReference>
<dbReference type="EMBL" id="JH819072">
    <property type="protein sequence ID" value="EKC19685.1"/>
    <property type="molecule type" value="Genomic_DNA"/>
</dbReference>
<dbReference type="SUPFAM" id="SSF47986">
    <property type="entry name" value="DEATH domain"/>
    <property type="match status" value="1"/>
</dbReference>
<dbReference type="HOGENOM" id="CLU_454363_0_0_1"/>
<dbReference type="InterPro" id="IPR033772">
    <property type="entry name" value="UPA"/>
</dbReference>
<keyword evidence="3 6" id="KW-0812">Transmembrane</keyword>
<keyword evidence="5 6" id="KW-0472">Membrane</keyword>
<evidence type="ECO:0000256" key="1">
    <source>
        <dbReference type="ARBA" id="ARBA00004167"/>
    </source>
</evidence>
<dbReference type="Gene3D" id="1.10.533.10">
    <property type="entry name" value="Death Domain, Fas"/>
    <property type="match status" value="1"/>
</dbReference>
<dbReference type="InParanoid" id="K1PTE7"/>
<comment type="function">
    <text evidence="6">Receptor for netrin required for axon guidance. Mediates axon repulsion of neuronal growth cones in the developing nervous system upon ligand binding.</text>
</comment>
<organism evidence="7">
    <name type="scientific">Magallana gigas</name>
    <name type="common">Pacific oyster</name>
    <name type="synonym">Crassostrea gigas</name>
    <dbReference type="NCBI Taxonomy" id="29159"/>
    <lineage>
        <taxon>Eukaryota</taxon>
        <taxon>Metazoa</taxon>
        <taxon>Spiralia</taxon>
        <taxon>Lophotrochozoa</taxon>
        <taxon>Mollusca</taxon>
        <taxon>Bivalvia</taxon>
        <taxon>Autobranchia</taxon>
        <taxon>Pteriomorphia</taxon>
        <taxon>Ostreida</taxon>
        <taxon>Ostreoidea</taxon>
        <taxon>Ostreidae</taxon>
        <taxon>Magallana</taxon>
    </lineage>
</organism>
<dbReference type="Pfam" id="PF17217">
    <property type="entry name" value="UPA"/>
    <property type="match status" value="1"/>
</dbReference>
<evidence type="ECO:0000256" key="3">
    <source>
        <dbReference type="ARBA" id="ARBA00022692"/>
    </source>
</evidence>
<dbReference type="PANTHER" id="PTHR12582:SF41">
    <property type="entry name" value="UNC5C-LIKE PROTEIN"/>
    <property type="match status" value="1"/>
</dbReference>
<dbReference type="Gene3D" id="2.60.220.30">
    <property type="match status" value="1"/>
</dbReference>
<dbReference type="Pfam" id="PF00791">
    <property type="entry name" value="ZU5"/>
    <property type="match status" value="1"/>
</dbReference>
<dbReference type="AlphaFoldDB" id="K1PTE7"/>
<keyword evidence="6" id="KW-0217">Developmental protein</keyword>
<accession>K1PTE7</accession>
<dbReference type="GO" id="GO:0005042">
    <property type="term" value="F:netrin receptor activity"/>
    <property type="evidence" value="ECO:0007669"/>
    <property type="project" value="UniProtKB-UniRule"/>
</dbReference>
<sequence length="601" mass="68364">MQVKLDPEVSMISNHVSKKENTLKQTLKHDLLKIIGLAVLAVLVFLLIVAIILLTLFFLRRLRRQSDKLSNIEKVLQEKDTPLRNLSSKTSDRPQTDSAVDVSELDNSFGPLDRNNTANPKIISIRSTKSLSVITRRSVHCVTSEPNRPPPLPAQVVNLTQVTENNPKKEQTTADDIKFNTSLSDEFMGVYESYFKQNVAQNRPTSVLCPADSENETVQFETGMFVHKEIDTSGGEMDISGVKLKIPKGAVEKKTRFTLGITWDMDVFPDLTKREALLSPLVVCQPSMSFRKPVELNFPHCADKIDVNWKWKIIKRGGDLTQQSSWDSITLGDYDQRMVSKSSVTIHLHHFTLFALIGTSKDDRVAAKAVQMVTFSSVLQRTSLFTSKLYCINDYGRDIQDIRRKEFEVNRKVIDSPVPLLVYDNGENVVVKQTKEPEEWKLMGKKSMELDFELVWHSCNPNCAFAYKPQSTDIGEIVVEYTCHQTKHEETKSSIQIVAEAPKFLPAPFDKKQSEMTRNLIVCLDPATDNNSDWRGLAEKMGMKFDKIRWIEEQSGSATELLLKLWMDEGRPLEELRSLLLEMNRDDAVSVIDKYQKGDKF</sequence>
<evidence type="ECO:0000256" key="4">
    <source>
        <dbReference type="ARBA" id="ARBA00022989"/>
    </source>
</evidence>
<name>K1PTE7_MAGGI</name>
<dbReference type="InterPro" id="IPR011029">
    <property type="entry name" value="DEATH-like_dom_sf"/>
</dbReference>
<dbReference type="SMART" id="SM00005">
    <property type="entry name" value="DEATH"/>
    <property type="match status" value="1"/>
</dbReference>
<proteinExistence type="inferred from homology"/>
<evidence type="ECO:0000313" key="7">
    <source>
        <dbReference type="EMBL" id="EKC19685.1"/>
    </source>
</evidence>
<keyword evidence="4 6" id="KW-1133">Transmembrane helix</keyword>
<dbReference type="Pfam" id="PF00531">
    <property type="entry name" value="Death"/>
    <property type="match status" value="1"/>
</dbReference>
<comment type="subcellular location">
    <subcellularLocation>
        <location evidence="6">Cell membrane</location>
        <topology evidence="6">Single-pass type I membrane protein</topology>
    </subcellularLocation>
    <subcellularLocation>
        <location evidence="1">Membrane</location>
        <topology evidence="1">Single-pass membrane protein</topology>
    </subcellularLocation>
</comment>
<dbReference type="SMART" id="SM00218">
    <property type="entry name" value="ZU5"/>
    <property type="match status" value="1"/>
</dbReference>
<feature type="transmembrane region" description="Helical" evidence="6">
    <location>
        <begin position="34"/>
        <end position="59"/>
    </location>
</feature>
<evidence type="ECO:0000256" key="6">
    <source>
        <dbReference type="RuleBase" id="RU367033"/>
    </source>
</evidence>
<evidence type="ECO:0000256" key="5">
    <source>
        <dbReference type="ARBA" id="ARBA00023136"/>
    </source>
</evidence>
<evidence type="ECO:0000256" key="2">
    <source>
        <dbReference type="ARBA" id="ARBA00009844"/>
    </source>
</evidence>
<comment type="similarity">
    <text evidence="2 6">Belongs to the unc-5 family.</text>
</comment>
<keyword evidence="6" id="KW-0393">Immunoglobulin domain</keyword>
<dbReference type="InterPro" id="IPR037936">
    <property type="entry name" value="UNC5A-D"/>
</dbReference>
<gene>
    <name evidence="7" type="ORF">CGI_10007830</name>
</gene>
<protein>
    <recommendedName>
        <fullName evidence="6">Netrin receptor UNC5</fullName>
    </recommendedName>
</protein>
<dbReference type="InterPro" id="IPR000488">
    <property type="entry name" value="Death_dom"/>
</dbReference>
<keyword evidence="6" id="KW-0675">Receptor</keyword>
<dbReference type="GO" id="GO:0005886">
    <property type="term" value="C:plasma membrane"/>
    <property type="evidence" value="ECO:0007669"/>
    <property type="project" value="UniProtKB-SubCell"/>
</dbReference>
<reference evidence="7" key="1">
    <citation type="journal article" date="2012" name="Nature">
        <title>The oyster genome reveals stress adaptation and complexity of shell formation.</title>
        <authorList>
            <person name="Zhang G."/>
            <person name="Fang X."/>
            <person name="Guo X."/>
            <person name="Li L."/>
            <person name="Luo R."/>
            <person name="Xu F."/>
            <person name="Yang P."/>
            <person name="Zhang L."/>
            <person name="Wang X."/>
            <person name="Qi H."/>
            <person name="Xiong Z."/>
            <person name="Que H."/>
            <person name="Xie Y."/>
            <person name="Holland P.W."/>
            <person name="Paps J."/>
            <person name="Zhu Y."/>
            <person name="Wu F."/>
            <person name="Chen Y."/>
            <person name="Wang J."/>
            <person name="Peng C."/>
            <person name="Meng J."/>
            <person name="Yang L."/>
            <person name="Liu J."/>
            <person name="Wen B."/>
            <person name="Zhang N."/>
            <person name="Huang Z."/>
            <person name="Zhu Q."/>
            <person name="Feng Y."/>
            <person name="Mount A."/>
            <person name="Hedgecock D."/>
            <person name="Xu Z."/>
            <person name="Liu Y."/>
            <person name="Domazet-Loso T."/>
            <person name="Du Y."/>
            <person name="Sun X."/>
            <person name="Zhang S."/>
            <person name="Liu B."/>
            <person name="Cheng P."/>
            <person name="Jiang X."/>
            <person name="Li J."/>
            <person name="Fan D."/>
            <person name="Wang W."/>
            <person name="Fu W."/>
            <person name="Wang T."/>
            <person name="Wang B."/>
            <person name="Zhang J."/>
            <person name="Peng Z."/>
            <person name="Li Y."/>
            <person name="Li N."/>
            <person name="Wang J."/>
            <person name="Chen M."/>
            <person name="He Y."/>
            <person name="Tan F."/>
            <person name="Song X."/>
            <person name="Zheng Q."/>
            <person name="Huang R."/>
            <person name="Yang H."/>
            <person name="Du X."/>
            <person name="Chen L."/>
            <person name="Yang M."/>
            <person name="Gaffney P.M."/>
            <person name="Wang S."/>
            <person name="Luo L."/>
            <person name="She Z."/>
            <person name="Ming Y."/>
            <person name="Huang W."/>
            <person name="Zhang S."/>
            <person name="Huang B."/>
            <person name="Zhang Y."/>
            <person name="Qu T."/>
            <person name="Ni P."/>
            <person name="Miao G."/>
            <person name="Wang J."/>
            <person name="Wang Q."/>
            <person name="Steinberg C.E."/>
            <person name="Wang H."/>
            <person name="Li N."/>
            <person name="Qian L."/>
            <person name="Zhang G."/>
            <person name="Li Y."/>
            <person name="Yang H."/>
            <person name="Liu X."/>
            <person name="Wang J."/>
            <person name="Yin Y."/>
            <person name="Wang J."/>
        </authorList>
    </citation>
    <scope>NUCLEOTIDE SEQUENCE [LARGE SCALE GENOMIC DNA]</scope>
    <source>
        <strain evidence="7">05x7-T-G4-1.051#20</strain>
    </source>
</reference>
<dbReference type="PROSITE" id="PS50017">
    <property type="entry name" value="DEATH_DOMAIN"/>
    <property type="match status" value="1"/>
</dbReference>
<dbReference type="PANTHER" id="PTHR12582">
    <property type="entry name" value="NETRIN RECEPTOR UNC5"/>
    <property type="match status" value="1"/>
</dbReference>